<dbReference type="InterPro" id="IPR042092">
    <property type="entry name" value="PsdUridine_s_RsuA/RluB/E/F_cat"/>
</dbReference>
<comment type="similarity">
    <text evidence="1 5">Belongs to the pseudouridine synthase RsuA family.</text>
</comment>
<dbReference type="SUPFAM" id="SSF55120">
    <property type="entry name" value="Pseudouridine synthase"/>
    <property type="match status" value="1"/>
</dbReference>
<dbReference type="GO" id="GO:0120159">
    <property type="term" value="F:rRNA pseudouridine synthase activity"/>
    <property type="evidence" value="ECO:0007669"/>
    <property type="project" value="UniProtKB-ARBA"/>
</dbReference>
<dbReference type="EMBL" id="CP012159">
    <property type="protein sequence ID" value="AKT39943.1"/>
    <property type="molecule type" value="Genomic_DNA"/>
</dbReference>
<evidence type="ECO:0000256" key="2">
    <source>
        <dbReference type="ARBA" id="ARBA00022884"/>
    </source>
</evidence>
<evidence type="ECO:0000313" key="9">
    <source>
        <dbReference type="Proteomes" id="UP000067626"/>
    </source>
</evidence>
<dbReference type="Gene3D" id="3.30.70.1560">
    <property type="entry name" value="Alpha-L RNA-binding motif"/>
    <property type="match status" value="1"/>
</dbReference>
<dbReference type="PROSITE" id="PS50889">
    <property type="entry name" value="S4"/>
    <property type="match status" value="1"/>
</dbReference>
<dbReference type="RefSeq" id="WP_082362638.1">
    <property type="nucleotide sequence ID" value="NZ_CP012159.1"/>
</dbReference>
<accession>A0A0K1EH71</accession>
<evidence type="ECO:0000256" key="4">
    <source>
        <dbReference type="PROSITE-ProRule" id="PRU00182"/>
    </source>
</evidence>
<dbReference type="KEGG" id="ccro:CMC5_040960"/>
<dbReference type="Gene3D" id="3.30.70.580">
    <property type="entry name" value="Pseudouridine synthase I, catalytic domain, N-terminal subdomain"/>
    <property type="match status" value="1"/>
</dbReference>
<sequence length="380" mass="42175">MEERLQKIIARAGLASRRAAEELILKGRVRVNGRIATELGQKAEIGRDNIEVDGKRLLPEQSAYIVLHKPREVVSTVHDPEGRQTVAELVRDIGVRLYPVGRLDYATSGVLLMTNDGEFAHALLHPRAGVPKTYVAKLRGVMSDEDLAIWRKGIDLEDGKTLPAEARILRHEEERTWIELTIREGRNQQVRRMGEATGWPVLRLARTEFVGISSEGLRPGQWRFLTTDELLDLRKQYGVPKRIRGAMMRPGVQGKVAVRKGGAEGRKGALPPRESSRTEEASRSLPPKRGSTRPTTEKGRSESRGPARGPREEASRLVPSKRGSTVPPPERGRSESRGSARGSRPASARPGAGRPFEERSVPSTRNSPDGKRRATPGRRR</sequence>
<dbReference type="InterPro" id="IPR020103">
    <property type="entry name" value="PsdUridine_synth_cat_dom_sf"/>
</dbReference>
<dbReference type="PANTHER" id="PTHR47683:SF2">
    <property type="entry name" value="RNA-BINDING S4 DOMAIN-CONTAINING PROTEIN"/>
    <property type="match status" value="1"/>
</dbReference>
<dbReference type="FunFam" id="3.10.290.10:FF:000003">
    <property type="entry name" value="Pseudouridine synthase"/>
    <property type="match status" value="1"/>
</dbReference>
<dbReference type="FunFam" id="3.30.70.1560:FF:000001">
    <property type="entry name" value="Pseudouridine synthase"/>
    <property type="match status" value="1"/>
</dbReference>
<dbReference type="InterPro" id="IPR018496">
    <property type="entry name" value="PsdUridine_synth_RsuA/RluB_CS"/>
</dbReference>
<keyword evidence="9" id="KW-1185">Reference proteome</keyword>
<dbReference type="CDD" id="cd02870">
    <property type="entry name" value="PseudoU_synth_RsuA_like"/>
    <property type="match status" value="1"/>
</dbReference>
<evidence type="ECO:0000256" key="6">
    <source>
        <dbReference type="SAM" id="MobiDB-lite"/>
    </source>
</evidence>
<dbReference type="STRING" id="52.CMC5_040960"/>
<dbReference type="PROSITE" id="PS01149">
    <property type="entry name" value="PSI_RSU"/>
    <property type="match status" value="1"/>
</dbReference>
<dbReference type="InterPro" id="IPR000748">
    <property type="entry name" value="PsdUridine_synth_RsuA/RluB/E/F"/>
</dbReference>
<dbReference type="NCBIfam" id="TIGR00093">
    <property type="entry name" value="pseudouridine synthase"/>
    <property type="match status" value="1"/>
</dbReference>
<evidence type="ECO:0000259" key="7">
    <source>
        <dbReference type="SMART" id="SM00363"/>
    </source>
</evidence>
<dbReference type="PANTHER" id="PTHR47683">
    <property type="entry name" value="PSEUDOURIDINE SYNTHASE FAMILY PROTEIN-RELATED"/>
    <property type="match status" value="1"/>
</dbReference>
<evidence type="ECO:0000313" key="8">
    <source>
        <dbReference type="EMBL" id="AKT39943.1"/>
    </source>
</evidence>
<dbReference type="Pfam" id="PF00849">
    <property type="entry name" value="PseudoU_synth_2"/>
    <property type="match status" value="1"/>
</dbReference>
<dbReference type="GO" id="GO:0000455">
    <property type="term" value="P:enzyme-directed rRNA pseudouridine synthesis"/>
    <property type="evidence" value="ECO:0007669"/>
    <property type="project" value="UniProtKB-ARBA"/>
</dbReference>
<dbReference type="GO" id="GO:0003723">
    <property type="term" value="F:RNA binding"/>
    <property type="evidence" value="ECO:0007669"/>
    <property type="project" value="UniProtKB-KW"/>
</dbReference>
<keyword evidence="3 5" id="KW-0413">Isomerase</keyword>
<protein>
    <recommendedName>
        <fullName evidence="5">Pseudouridine synthase</fullName>
        <ecNumber evidence="5">5.4.99.-</ecNumber>
    </recommendedName>
</protein>
<dbReference type="OrthoDB" id="9807213at2"/>
<dbReference type="InterPro" id="IPR050343">
    <property type="entry name" value="RsuA_PseudoU_synthase"/>
</dbReference>
<dbReference type="GO" id="GO:0005829">
    <property type="term" value="C:cytosol"/>
    <property type="evidence" value="ECO:0007669"/>
    <property type="project" value="UniProtKB-ARBA"/>
</dbReference>
<reference evidence="8 9" key="1">
    <citation type="submission" date="2015-07" db="EMBL/GenBank/DDBJ databases">
        <title>Genome analysis of myxobacterium Chondromyces crocatus Cm c5 reveals a high potential for natural compound synthesis and the genetic basis for the loss of fruiting body formation.</title>
        <authorList>
            <person name="Zaburannyi N."/>
            <person name="Bunk B."/>
            <person name="Maier J."/>
            <person name="Overmann J."/>
            <person name="Mueller R."/>
        </authorList>
    </citation>
    <scope>NUCLEOTIDE SEQUENCE [LARGE SCALE GENOMIC DNA]</scope>
    <source>
        <strain evidence="8 9">Cm c5</strain>
    </source>
</reference>
<gene>
    <name evidence="8" type="ORF">CMC5_040960</name>
</gene>
<feature type="region of interest" description="Disordered" evidence="6">
    <location>
        <begin position="245"/>
        <end position="380"/>
    </location>
</feature>
<feature type="compositionally biased region" description="Basic and acidic residues" evidence="6">
    <location>
        <begin position="295"/>
        <end position="315"/>
    </location>
</feature>
<dbReference type="SUPFAM" id="SSF55174">
    <property type="entry name" value="Alpha-L RNA-binding motif"/>
    <property type="match status" value="1"/>
</dbReference>
<keyword evidence="2 4" id="KW-0694">RNA-binding</keyword>
<dbReference type="Pfam" id="PF01479">
    <property type="entry name" value="S4"/>
    <property type="match status" value="1"/>
</dbReference>
<dbReference type="InterPro" id="IPR036986">
    <property type="entry name" value="S4_RNA-bd_sf"/>
</dbReference>
<proteinExistence type="inferred from homology"/>
<dbReference type="InterPro" id="IPR006145">
    <property type="entry name" value="PsdUridine_synth_RsuA/RluA"/>
</dbReference>
<dbReference type="SMART" id="SM00363">
    <property type="entry name" value="S4"/>
    <property type="match status" value="1"/>
</dbReference>
<organism evidence="8 9">
    <name type="scientific">Chondromyces crocatus</name>
    <dbReference type="NCBI Taxonomy" id="52"/>
    <lineage>
        <taxon>Bacteria</taxon>
        <taxon>Pseudomonadati</taxon>
        <taxon>Myxococcota</taxon>
        <taxon>Polyangia</taxon>
        <taxon>Polyangiales</taxon>
        <taxon>Polyangiaceae</taxon>
        <taxon>Chondromyces</taxon>
    </lineage>
</organism>
<dbReference type="AlphaFoldDB" id="A0A0K1EH71"/>
<dbReference type="EC" id="5.4.99.-" evidence="5"/>
<feature type="compositionally biased region" description="Low complexity" evidence="6">
    <location>
        <begin position="339"/>
        <end position="354"/>
    </location>
</feature>
<evidence type="ECO:0000256" key="1">
    <source>
        <dbReference type="ARBA" id="ARBA00008348"/>
    </source>
</evidence>
<dbReference type="InterPro" id="IPR020094">
    <property type="entry name" value="TruA/RsuA/RluB/E/F_N"/>
</dbReference>
<dbReference type="CDD" id="cd00165">
    <property type="entry name" value="S4"/>
    <property type="match status" value="1"/>
</dbReference>
<dbReference type="Gene3D" id="3.10.290.10">
    <property type="entry name" value="RNA-binding S4 domain"/>
    <property type="match status" value="1"/>
</dbReference>
<evidence type="ECO:0000256" key="3">
    <source>
        <dbReference type="ARBA" id="ARBA00023235"/>
    </source>
</evidence>
<dbReference type="PATRIC" id="fig|52.7.peg.4508"/>
<evidence type="ECO:0000256" key="5">
    <source>
        <dbReference type="RuleBase" id="RU003887"/>
    </source>
</evidence>
<dbReference type="Proteomes" id="UP000067626">
    <property type="component" value="Chromosome"/>
</dbReference>
<feature type="domain" description="RNA-binding S4" evidence="7">
    <location>
        <begin position="3"/>
        <end position="63"/>
    </location>
</feature>
<dbReference type="InterPro" id="IPR002942">
    <property type="entry name" value="S4_RNA-bd"/>
</dbReference>
<name>A0A0K1EH71_CHOCO</name>